<reference evidence="1" key="2">
    <citation type="journal article" date="2015" name="Fish Shellfish Immunol.">
        <title>Early steps in the European eel (Anguilla anguilla)-Vibrio vulnificus interaction in the gills: Role of the RtxA13 toxin.</title>
        <authorList>
            <person name="Callol A."/>
            <person name="Pajuelo D."/>
            <person name="Ebbesson L."/>
            <person name="Teles M."/>
            <person name="MacKenzie S."/>
            <person name="Amaro C."/>
        </authorList>
    </citation>
    <scope>NUCLEOTIDE SEQUENCE</scope>
</reference>
<reference evidence="1" key="1">
    <citation type="submission" date="2014-11" db="EMBL/GenBank/DDBJ databases">
        <authorList>
            <person name="Amaro Gonzalez C."/>
        </authorList>
    </citation>
    <scope>NUCLEOTIDE SEQUENCE</scope>
</reference>
<dbReference type="AlphaFoldDB" id="A0A0E9WJ31"/>
<protein>
    <submittedName>
        <fullName evidence="1">Uncharacterized protein</fullName>
    </submittedName>
</protein>
<name>A0A0E9WJ31_ANGAN</name>
<proteinExistence type="predicted"/>
<accession>A0A0E9WJ31</accession>
<organism evidence="1">
    <name type="scientific">Anguilla anguilla</name>
    <name type="common">European freshwater eel</name>
    <name type="synonym">Muraena anguilla</name>
    <dbReference type="NCBI Taxonomy" id="7936"/>
    <lineage>
        <taxon>Eukaryota</taxon>
        <taxon>Metazoa</taxon>
        <taxon>Chordata</taxon>
        <taxon>Craniata</taxon>
        <taxon>Vertebrata</taxon>
        <taxon>Euteleostomi</taxon>
        <taxon>Actinopterygii</taxon>
        <taxon>Neopterygii</taxon>
        <taxon>Teleostei</taxon>
        <taxon>Anguilliformes</taxon>
        <taxon>Anguillidae</taxon>
        <taxon>Anguilla</taxon>
    </lineage>
</organism>
<evidence type="ECO:0000313" key="1">
    <source>
        <dbReference type="EMBL" id="JAH90281.1"/>
    </source>
</evidence>
<sequence length="58" mass="6892">MEKRVVWERGREVLILRQVNVHAASVFSDIASLWVDSISLWLPLVHFIQKKQCRRFLS</sequence>
<dbReference type="EMBL" id="GBXM01018296">
    <property type="protein sequence ID" value="JAH90281.1"/>
    <property type="molecule type" value="Transcribed_RNA"/>
</dbReference>